<feature type="domain" description="Retrotransposon gag" evidence="2">
    <location>
        <begin position="339"/>
        <end position="434"/>
    </location>
</feature>
<gene>
    <name evidence="3" type="ORF">D9756_011024</name>
</gene>
<evidence type="ECO:0000313" key="3">
    <source>
        <dbReference type="EMBL" id="KAF5346999.1"/>
    </source>
</evidence>
<protein>
    <recommendedName>
        <fullName evidence="2">Retrotransposon gag domain-containing protein</fullName>
    </recommendedName>
</protein>
<dbReference type="Pfam" id="PF03732">
    <property type="entry name" value="Retrotrans_gag"/>
    <property type="match status" value="1"/>
</dbReference>
<dbReference type="Proteomes" id="UP000559027">
    <property type="component" value="Unassembled WGS sequence"/>
</dbReference>
<feature type="compositionally biased region" description="Gly residues" evidence="1">
    <location>
        <begin position="263"/>
        <end position="273"/>
    </location>
</feature>
<dbReference type="OrthoDB" id="5552562at2759"/>
<feature type="compositionally biased region" description="Pro residues" evidence="1">
    <location>
        <begin position="274"/>
        <end position="286"/>
    </location>
</feature>
<dbReference type="EMBL" id="JAACJO010000028">
    <property type="protein sequence ID" value="KAF5346999.1"/>
    <property type="molecule type" value="Genomic_DNA"/>
</dbReference>
<dbReference type="InterPro" id="IPR005162">
    <property type="entry name" value="Retrotrans_gag_dom"/>
</dbReference>
<name>A0A8H5CS29_9AGAR</name>
<comment type="caution">
    <text evidence="3">The sequence shown here is derived from an EMBL/GenBank/DDBJ whole genome shotgun (WGS) entry which is preliminary data.</text>
</comment>
<accession>A0A8H5CS29</accession>
<keyword evidence="4" id="KW-1185">Reference proteome</keyword>
<feature type="region of interest" description="Disordered" evidence="1">
    <location>
        <begin position="216"/>
        <end position="292"/>
    </location>
</feature>
<evidence type="ECO:0000256" key="1">
    <source>
        <dbReference type="SAM" id="MobiDB-lite"/>
    </source>
</evidence>
<dbReference type="AlphaFoldDB" id="A0A8H5CS29"/>
<evidence type="ECO:0000259" key="2">
    <source>
        <dbReference type="Pfam" id="PF03732"/>
    </source>
</evidence>
<evidence type="ECO:0000313" key="4">
    <source>
        <dbReference type="Proteomes" id="UP000559027"/>
    </source>
</evidence>
<feature type="region of interest" description="Disordered" evidence="1">
    <location>
        <begin position="148"/>
        <end position="173"/>
    </location>
</feature>
<proteinExistence type="predicted"/>
<sequence length="442" mass="49107">MAESICKCDNCLKDNLPFKTRPEFARKEFPEDLYSTYYSKTQNTRFYRSKGSGKFYYLKEYEGKVVYIPIKKEYKGNLEAEFAALGHKQLHTTVKQQLAKGAGFEELQDVTSEQYVKEARKQPILFPETPAKEEAEVLTKAIDKLNPKFSEKPRVNRPPSYTSSPALGHSPRFLSPITNPIPFSFTNSPTSIATTSTLPTTNPNITITSTTITIPINTQTKGKAKANITNTGGSSNRRSPTPRPPHNLQGPPKGPRGSPPGSPGGGGGGGGGGPPNPNPNPLPNPMGQPQVGFQLKYPKHTRFDGNSSYFRPWMAEVKLYFNSYGVTDDTSRINYTLGLLDGAAKLWQQDYRLSQADAARQAGYVPHTFDQFKNVLKQLFTPTQQSFEAERELYYHKQQGKYIEGYITNFSVLASHAGLADSTSLQSYFTEGLDNDVRFKAI</sequence>
<feature type="compositionally biased region" description="Pro residues" evidence="1">
    <location>
        <begin position="252"/>
        <end position="262"/>
    </location>
</feature>
<reference evidence="3 4" key="1">
    <citation type="journal article" date="2020" name="ISME J.">
        <title>Uncovering the hidden diversity of litter-decomposition mechanisms in mushroom-forming fungi.</title>
        <authorList>
            <person name="Floudas D."/>
            <person name="Bentzer J."/>
            <person name="Ahren D."/>
            <person name="Johansson T."/>
            <person name="Persson P."/>
            <person name="Tunlid A."/>
        </authorList>
    </citation>
    <scope>NUCLEOTIDE SEQUENCE [LARGE SCALE GENOMIC DNA]</scope>
    <source>
        <strain evidence="3 4">CBS 146.42</strain>
    </source>
</reference>
<organism evidence="3 4">
    <name type="scientific">Leucocoprinus leucothites</name>
    <dbReference type="NCBI Taxonomy" id="201217"/>
    <lineage>
        <taxon>Eukaryota</taxon>
        <taxon>Fungi</taxon>
        <taxon>Dikarya</taxon>
        <taxon>Basidiomycota</taxon>
        <taxon>Agaricomycotina</taxon>
        <taxon>Agaricomycetes</taxon>
        <taxon>Agaricomycetidae</taxon>
        <taxon>Agaricales</taxon>
        <taxon>Agaricineae</taxon>
        <taxon>Agaricaceae</taxon>
        <taxon>Leucocoprinus</taxon>
    </lineage>
</organism>